<name>A0A5B7EZV1_PORTR</name>
<feature type="compositionally biased region" description="Polar residues" evidence="1">
    <location>
        <begin position="85"/>
        <end position="96"/>
    </location>
</feature>
<proteinExistence type="predicted"/>
<keyword evidence="3" id="KW-1185">Reference proteome</keyword>
<feature type="region of interest" description="Disordered" evidence="1">
    <location>
        <begin position="75"/>
        <end position="114"/>
    </location>
</feature>
<feature type="compositionally biased region" description="Basic and acidic residues" evidence="1">
    <location>
        <begin position="104"/>
        <end position="114"/>
    </location>
</feature>
<accession>A0A5B7EZV1</accession>
<sequence>MLLVFRRCAGAGVRGGEGGRCAEKRFGCGEGCGRRDAGGEVRAARSASSLPLGGSKGFKVWQQIFPTLTVLPRPAYKQPAGRTQGHATNTPSSSPSLVHAGNNLDEKHRAKCSE</sequence>
<evidence type="ECO:0000256" key="1">
    <source>
        <dbReference type="SAM" id="MobiDB-lite"/>
    </source>
</evidence>
<comment type="caution">
    <text evidence="2">The sequence shown here is derived from an EMBL/GenBank/DDBJ whole genome shotgun (WGS) entry which is preliminary data.</text>
</comment>
<organism evidence="2 3">
    <name type="scientific">Portunus trituberculatus</name>
    <name type="common">Swimming crab</name>
    <name type="synonym">Neptunus trituberculatus</name>
    <dbReference type="NCBI Taxonomy" id="210409"/>
    <lineage>
        <taxon>Eukaryota</taxon>
        <taxon>Metazoa</taxon>
        <taxon>Ecdysozoa</taxon>
        <taxon>Arthropoda</taxon>
        <taxon>Crustacea</taxon>
        <taxon>Multicrustacea</taxon>
        <taxon>Malacostraca</taxon>
        <taxon>Eumalacostraca</taxon>
        <taxon>Eucarida</taxon>
        <taxon>Decapoda</taxon>
        <taxon>Pleocyemata</taxon>
        <taxon>Brachyura</taxon>
        <taxon>Eubrachyura</taxon>
        <taxon>Portunoidea</taxon>
        <taxon>Portunidae</taxon>
        <taxon>Portuninae</taxon>
        <taxon>Portunus</taxon>
    </lineage>
</organism>
<evidence type="ECO:0000313" key="3">
    <source>
        <dbReference type="Proteomes" id="UP000324222"/>
    </source>
</evidence>
<dbReference type="EMBL" id="VSRR010004158">
    <property type="protein sequence ID" value="MPC38747.1"/>
    <property type="molecule type" value="Genomic_DNA"/>
</dbReference>
<dbReference type="AlphaFoldDB" id="A0A5B7EZV1"/>
<reference evidence="2 3" key="1">
    <citation type="submission" date="2019-05" db="EMBL/GenBank/DDBJ databases">
        <title>Another draft genome of Portunus trituberculatus and its Hox gene families provides insights of decapod evolution.</title>
        <authorList>
            <person name="Jeong J.-H."/>
            <person name="Song I."/>
            <person name="Kim S."/>
            <person name="Choi T."/>
            <person name="Kim D."/>
            <person name="Ryu S."/>
            <person name="Kim W."/>
        </authorList>
    </citation>
    <scope>NUCLEOTIDE SEQUENCE [LARGE SCALE GENOMIC DNA]</scope>
    <source>
        <tissue evidence="2">Muscle</tissue>
    </source>
</reference>
<protein>
    <submittedName>
        <fullName evidence="2">Uncharacterized protein</fullName>
    </submittedName>
</protein>
<evidence type="ECO:0000313" key="2">
    <source>
        <dbReference type="EMBL" id="MPC38747.1"/>
    </source>
</evidence>
<dbReference type="Proteomes" id="UP000324222">
    <property type="component" value="Unassembled WGS sequence"/>
</dbReference>
<gene>
    <name evidence="2" type="ORF">E2C01_032260</name>
</gene>